<dbReference type="SUPFAM" id="SSF52058">
    <property type="entry name" value="L domain-like"/>
    <property type="match status" value="1"/>
</dbReference>
<proteinExistence type="predicted"/>
<accession>A0ABP3TYA5</accession>
<keyword evidence="2" id="KW-1185">Reference proteome</keyword>
<protein>
    <recommendedName>
        <fullName evidence="3">Leucine-rich repeat domain-containing protein</fullName>
    </recommendedName>
</protein>
<organism evidence="1 2">
    <name type="scientific">Aquimarina litoralis</name>
    <dbReference type="NCBI Taxonomy" id="584605"/>
    <lineage>
        <taxon>Bacteria</taxon>
        <taxon>Pseudomonadati</taxon>
        <taxon>Bacteroidota</taxon>
        <taxon>Flavobacteriia</taxon>
        <taxon>Flavobacteriales</taxon>
        <taxon>Flavobacteriaceae</taxon>
        <taxon>Aquimarina</taxon>
    </lineage>
</organism>
<sequence>MNNPVQYIEEQLGITLEKYDYKKEDQMHTYRVWQKDQTLRELVIQDIVIENINVLHPLSEHLHTIKLINCTVHNIVAMYSFRGLCNLTLDNVIINDLDKLYPLTHHENFEGCLRQVNLLNMELTHLSMFFPLALQLDHVFISNCTLHNFYEVNLFPKLYDLRLTNVKIKPSEKDVIYTPQADRNFTWLSLTKMEFEDIDIFIPIAEGVSGIHLNNCQIGSITSLTKLPYLEVLEMDSKTRIIDKKLPLNISSAFHIKECTVGESHVNKKATFDLNNLLSLAPYIQSISFSQYVSHMNDALIYFSNVDKLVFHYSSVFLEDFIPIASQIKTMRFEQSGFTDSSVLKHFSALEQLEFSIDPHQKGLQDFKKLSPLKHQLKRLDIDEDNVENIEVIKDFTALESLRLWEVTSLQALQNILSLSSLSKLFVWVSIEPELTETITLSLKALQNIKELSFSGSDSYKFIDTAFLKQLTSLTLLGDCKISNMSTLQQLEYLEVGESIDVNTLPSIPSLKTLKLEVIPDYEIYSLAHFSEFRTFKN</sequence>
<name>A0ABP3TYA5_9FLAO</name>
<dbReference type="Proteomes" id="UP001501758">
    <property type="component" value="Unassembled WGS sequence"/>
</dbReference>
<gene>
    <name evidence="1" type="ORF">GCM10009430_16260</name>
</gene>
<evidence type="ECO:0000313" key="1">
    <source>
        <dbReference type="EMBL" id="GAA0718314.1"/>
    </source>
</evidence>
<dbReference type="RefSeq" id="WP_343911830.1">
    <property type="nucleotide sequence ID" value="NZ_BAAAGE010000001.1"/>
</dbReference>
<comment type="caution">
    <text evidence="1">The sequence shown here is derived from an EMBL/GenBank/DDBJ whole genome shotgun (WGS) entry which is preliminary data.</text>
</comment>
<dbReference type="Gene3D" id="3.80.10.10">
    <property type="entry name" value="Ribonuclease Inhibitor"/>
    <property type="match status" value="2"/>
</dbReference>
<reference evidence="2" key="1">
    <citation type="journal article" date="2019" name="Int. J. Syst. Evol. Microbiol.">
        <title>The Global Catalogue of Microorganisms (GCM) 10K type strain sequencing project: providing services to taxonomists for standard genome sequencing and annotation.</title>
        <authorList>
            <consortium name="The Broad Institute Genomics Platform"/>
            <consortium name="The Broad Institute Genome Sequencing Center for Infectious Disease"/>
            <person name="Wu L."/>
            <person name="Ma J."/>
        </authorList>
    </citation>
    <scope>NUCLEOTIDE SEQUENCE [LARGE SCALE GENOMIC DNA]</scope>
    <source>
        <strain evidence="2">JCM 15974</strain>
    </source>
</reference>
<evidence type="ECO:0000313" key="2">
    <source>
        <dbReference type="Proteomes" id="UP001501758"/>
    </source>
</evidence>
<dbReference type="EMBL" id="BAAAGE010000001">
    <property type="protein sequence ID" value="GAA0718314.1"/>
    <property type="molecule type" value="Genomic_DNA"/>
</dbReference>
<evidence type="ECO:0008006" key="3">
    <source>
        <dbReference type="Google" id="ProtNLM"/>
    </source>
</evidence>
<dbReference type="InterPro" id="IPR032675">
    <property type="entry name" value="LRR_dom_sf"/>
</dbReference>